<sequence>MLLEETAPLGPTRESLRSHLKQEVHPEEQTLKGSWSSQQRPQEQPKDWLPPEAARNCPLKRGLQDQETGAVLWTAEIQGFPFMVQMSSLGWIRENKQDPRYSLLQSEENF</sequence>
<accession>A0A7J8F5T4</accession>
<feature type="compositionally biased region" description="Polar residues" evidence="1">
    <location>
        <begin position="31"/>
        <end position="42"/>
    </location>
</feature>
<dbReference type="EMBL" id="JACASE010000008">
    <property type="protein sequence ID" value="KAF6442980.1"/>
    <property type="molecule type" value="Genomic_DNA"/>
</dbReference>
<dbReference type="AlphaFoldDB" id="A0A7J8F5T4"/>
<organism evidence="2 3">
    <name type="scientific">Rousettus aegyptiacus</name>
    <name type="common">Egyptian fruit bat</name>
    <name type="synonym">Pteropus aegyptiacus</name>
    <dbReference type="NCBI Taxonomy" id="9407"/>
    <lineage>
        <taxon>Eukaryota</taxon>
        <taxon>Metazoa</taxon>
        <taxon>Chordata</taxon>
        <taxon>Craniata</taxon>
        <taxon>Vertebrata</taxon>
        <taxon>Euteleostomi</taxon>
        <taxon>Mammalia</taxon>
        <taxon>Eutheria</taxon>
        <taxon>Laurasiatheria</taxon>
        <taxon>Chiroptera</taxon>
        <taxon>Yinpterochiroptera</taxon>
        <taxon>Pteropodoidea</taxon>
        <taxon>Pteropodidae</taxon>
        <taxon>Rousettinae</taxon>
        <taxon>Rousettus</taxon>
    </lineage>
</organism>
<gene>
    <name evidence="2" type="ORF">HJG63_021349</name>
</gene>
<dbReference type="Proteomes" id="UP000593571">
    <property type="component" value="Unassembled WGS sequence"/>
</dbReference>
<protein>
    <submittedName>
        <fullName evidence="2">Zinc finger and SCAN domain containing 32</fullName>
    </submittedName>
</protein>
<name>A0A7J8F5T4_ROUAE</name>
<comment type="caution">
    <text evidence="2">The sequence shown here is derived from an EMBL/GenBank/DDBJ whole genome shotgun (WGS) entry which is preliminary data.</text>
</comment>
<evidence type="ECO:0000256" key="1">
    <source>
        <dbReference type="SAM" id="MobiDB-lite"/>
    </source>
</evidence>
<proteinExistence type="predicted"/>
<evidence type="ECO:0000313" key="3">
    <source>
        <dbReference type="Proteomes" id="UP000593571"/>
    </source>
</evidence>
<keyword evidence="3" id="KW-1185">Reference proteome</keyword>
<feature type="region of interest" description="Disordered" evidence="1">
    <location>
        <begin position="1"/>
        <end position="63"/>
    </location>
</feature>
<reference evidence="2 3" key="1">
    <citation type="journal article" date="2020" name="Nature">
        <title>Six reference-quality genomes reveal evolution of bat adaptations.</title>
        <authorList>
            <person name="Jebb D."/>
            <person name="Huang Z."/>
            <person name="Pippel M."/>
            <person name="Hughes G.M."/>
            <person name="Lavrichenko K."/>
            <person name="Devanna P."/>
            <person name="Winkler S."/>
            <person name="Jermiin L.S."/>
            <person name="Skirmuntt E.C."/>
            <person name="Katzourakis A."/>
            <person name="Burkitt-Gray L."/>
            <person name="Ray D.A."/>
            <person name="Sullivan K.A.M."/>
            <person name="Roscito J.G."/>
            <person name="Kirilenko B.M."/>
            <person name="Davalos L.M."/>
            <person name="Corthals A.P."/>
            <person name="Power M.L."/>
            <person name="Jones G."/>
            <person name="Ransome R.D."/>
            <person name="Dechmann D.K.N."/>
            <person name="Locatelli A.G."/>
            <person name="Puechmaille S.J."/>
            <person name="Fedrigo O."/>
            <person name="Jarvis E.D."/>
            <person name="Hiller M."/>
            <person name="Vernes S.C."/>
            <person name="Myers E.W."/>
            <person name="Teeling E.C."/>
        </authorList>
    </citation>
    <scope>NUCLEOTIDE SEQUENCE [LARGE SCALE GENOMIC DNA]</scope>
    <source>
        <strain evidence="2">MRouAeg1</strain>
        <tissue evidence="2">Muscle</tissue>
    </source>
</reference>
<evidence type="ECO:0000313" key="2">
    <source>
        <dbReference type="EMBL" id="KAF6442980.1"/>
    </source>
</evidence>
<feature type="compositionally biased region" description="Basic and acidic residues" evidence="1">
    <location>
        <begin position="14"/>
        <end position="30"/>
    </location>
</feature>